<dbReference type="PROSITE" id="PS50168">
    <property type="entry name" value="DED"/>
    <property type="match status" value="1"/>
</dbReference>
<proteinExistence type="predicted"/>
<dbReference type="Pfam" id="PF01335">
    <property type="entry name" value="DED"/>
    <property type="match status" value="1"/>
</dbReference>
<feature type="domain" description="DED" evidence="2">
    <location>
        <begin position="3"/>
        <end position="82"/>
    </location>
</feature>
<dbReference type="CDD" id="cd01670">
    <property type="entry name" value="Death"/>
    <property type="match status" value="1"/>
</dbReference>
<dbReference type="GO" id="GO:0042981">
    <property type="term" value="P:regulation of apoptotic process"/>
    <property type="evidence" value="ECO:0007669"/>
    <property type="project" value="InterPro"/>
</dbReference>
<dbReference type="GeneID" id="110982684"/>
<accession>A0A8B7YWW3</accession>
<dbReference type="Proteomes" id="UP000694845">
    <property type="component" value="Unplaced"/>
</dbReference>
<sequence length="194" mass="22157">MPGYRKTLSNIAEKQTSADLKRMVFFCKDVEGMTKRDLEVDSALDLFDKLEERGVLSKDNPRFLMKLLGDIDRLDCLEMWEEYQRGLTSSNATKKEFLSDDYLLKLSKEIHAKDREPLGIHLGIKELSKYEISHPGNLQGQVLAMLKDWKGDTMTDTKSDEKQVRFLGDCLAKTGRNDLKFKLLKAHNLSPATG</sequence>
<dbReference type="PANTHER" id="PTHR48169:SF7">
    <property type="entry name" value="CASPASE 10"/>
    <property type="match status" value="1"/>
</dbReference>
<dbReference type="RefSeq" id="XP_022096975.1">
    <property type="nucleotide sequence ID" value="XM_022241283.1"/>
</dbReference>
<name>A0A8B7YWW3_ACAPL</name>
<dbReference type="PANTHER" id="PTHR48169">
    <property type="entry name" value="DED DOMAIN-CONTAINING PROTEIN"/>
    <property type="match status" value="1"/>
</dbReference>
<dbReference type="InterPro" id="IPR011029">
    <property type="entry name" value="DEATH-like_dom_sf"/>
</dbReference>
<evidence type="ECO:0000313" key="3">
    <source>
        <dbReference type="Proteomes" id="UP000694845"/>
    </source>
</evidence>
<keyword evidence="1" id="KW-0053">Apoptosis</keyword>
<organism evidence="3 4">
    <name type="scientific">Acanthaster planci</name>
    <name type="common">Crown-of-thorns starfish</name>
    <dbReference type="NCBI Taxonomy" id="133434"/>
    <lineage>
        <taxon>Eukaryota</taxon>
        <taxon>Metazoa</taxon>
        <taxon>Echinodermata</taxon>
        <taxon>Eleutherozoa</taxon>
        <taxon>Asterozoa</taxon>
        <taxon>Asteroidea</taxon>
        <taxon>Valvatacea</taxon>
        <taxon>Valvatida</taxon>
        <taxon>Acanthasteridae</taxon>
        <taxon>Acanthaster</taxon>
    </lineage>
</organism>
<dbReference type="SMART" id="SM00031">
    <property type="entry name" value="DED"/>
    <property type="match status" value="1"/>
</dbReference>
<gene>
    <name evidence="4" type="primary">LOC110982684</name>
</gene>
<dbReference type="SUPFAM" id="SSF47986">
    <property type="entry name" value="DEATH domain"/>
    <property type="match status" value="2"/>
</dbReference>
<evidence type="ECO:0000256" key="1">
    <source>
        <dbReference type="ARBA" id="ARBA00022703"/>
    </source>
</evidence>
<evidence type="ECO:0000259" key="2">
    <source>
        <dbReference type="PROSITE" id="PS50168"/>
    </source>
</evidence>
<evidence type="ECO:0000313" key="4">
    <source>
        <dbReference type="RefSeq" id="XP_022096975.1"/>
    </source>
</evidence>
<keyword evidence="3" id="KW-1185">Reference proteome</keyword>
<dbReference type="AlphaFoldDB" id="A0A8B7YWW3"/>
<protein>
    <submittedName>
        <fullName evidence="4">FAS-associated death domain protein-like isoform X2</fullName>
    </submittedName>
</protein>
<dbReference type="OrthoDB" id="100767at2759"/>
<dbReference type="GO" id="GO:0006915">
    <property type="term" value="P:apoptotic process"/>
    <property type="evidence" value="ECO:0007669"/>
    <property type="project" value="UniProtKB-KW"/>
</dbReference>
<reference evidence="4" key="1">
    <citation type="submission" date="2025-08" db="UniProtKB">
        <authorList>
            <consortium name="RefSeq"/>
        </authorList>
    </citation>
    <scope>IDENTIFICATION</scope>
</reference>
<dbReference type="Gene3D" id="1.10.533.10">
    <property type="entry name" value="Death Domain, Fas"/>
    <property type="match status" value="2"/>
</dbReference>
<dbReference type="InterPro" id="IPR001875">
    <property type="entry name" value="DED_dom"/>
</dbReference>